<feature type="compositionally biased region" description="Basic and acidic residues" evidence="1">
    <location>
        <begin position="75"/>
        <end position="90"/>
    </location>
</feature>
<keyword evidence="3" id="KW-1185">Reference proteome</keyword>
<name>A0ABV5QHI6_9ACTN</name>
<gene>
    <name evidence="2" type="ORF">ACFFTP_01980</name>
</gene>
<feature type="region of interest" description="Disordered" evidence="1">
    <location>
        <begin position="71"/>
        <end position="90"/>
    </location>
</feature>
<accession>A0ABV5QHI6</accession>
<evidence type="ECO:0000313" key="2">
    <source>
        <dbReference type="EMBL" id="MFB9552964.1"/>
    </source>
</evidence>
<reference evidence="2 3" key="1">
    <citation type="submission" date="2024-09" db="EMBL/GenBank/DDBJ databases">
        <authorList>
            <person name="Sun Q."/>
            <person name="Mori K."/>
        </authorList>
    </citation>
    <scope>NUCLEOTIDE SEQUENCE [LARGE SCALE GENOMIC DNA]</scope>
    <source>
        <strain evidence="2 3">JCM 4414</strain>
    </source>
</reference>
<evidence type="ECO:0000313" key="3">
    <source>
        <dbReference type="Proteomes" id="UP001589716"/>
    </source>
</evidence>
<feature type="region of interest" description="Disordered" evidence="1">
    <location>
        <begin position="1"/>
        <end position="21"/>
    </location>
</feature>
<dbReference type="EMBL" id="JBHMCT010000004">
    <property type="protein sequence ID" value="MFB9552964.1"/>
    <property type="molecule type" value="Genomic_DNA"/>
</dbReference>
<organism evidence="2 3">
    <name type="scientific">Streptomyces roseoviridis</name>
    <dbReference type="NCBI Taxonomy" id="67361"/>
    <lineage>
        <taxon>Bacteria</taxon>
        <taxon>Bacillati</taxon>
        <taxon>Actinomycetota</taxon>
        <taxon>Actinomycetes</taxon>
        <taxon>Kitasatosporales</taxon>
        <taxon>Streptomycetaceae</taxon>
        <taxon>Streptomyces</taxon>
    </lineage>
</organism>
<sequence length="125" mass="13182">MGHHAVARPGPVAPATRRRATSYAHAHVETFFSTEKCLPVAESSTMGNSSTSSARTADVKSAFVQPYRPFGSRCTAEENDRGSRRGAPDPHVVEAAELVGHHVTALDVLPPADQTRGLAPAPGAR</sequence>
<comment type="caution">
    <text evidence="2">The sequence shown here is derived from an EMBL/GenBank/DDBJ whole genome shotgun (WGS) entry which is preliminary data.</text>
</comment>
<evidence type="ECO:0000256" key="1">
    <source>
        <dbReference type="SAM" id="MobiDB-lite"/>
    </source>
</evidence>
<dbReference type="RefSeq" id="WP_345489776.1">
    <property type="nucleotide sequence ID" value="NZ_BAAAWU010000001.1"/>
</dbReference>
<dbReference type="Proteomes" id="UP001589716">
    <property type="component" value="Unassembled WGS sequence"/>
</dbReference>
<proteinExistence type="predicted"/>
<protein>
    <submittedName>
        <fullName evidence="2">Uncharacterized protein</fullName>
    </submittedName>
</protein>